<dbReference type="Pfam" id="PF13561">
    <property type="entry name" value="adh_short_C2"/>
    <property type="match status" value="1"/>
</dbReference>
<dbReference type="EMBL" id="JAGIOD010000001">
    <property type="protein sequence ID" value="MBP2381517.1"/>
    <property type="molecule type" value="Genomic_DNA"/>
</dbReference>
<dbReference type="Gene3D" id="3.30.390.10">
    <property type="entry name" value="Enolase-like, N-terminal domain"/>
    <property type="match status" value="1"/>
</dbReference>
<accession>A0ABS4WZ79</accession>
<gene>
    <name evidence="3" type="ORF">JOF43_001474</name>
</gene>
<dbReference type="CDD" id="cd05233">
    <property type="entry name" value="SDR_c"/>
    <property type="match status" value="1"/>
</dbReference>
<comment type="caution">
    <text evidence="3">The sequence shown here is derived from an EMBL/GenBank/DDBJ whole genome shotgun (WGS) entry which is preliminary data.</text>
</comment>
<evidence type="ECO:0000313" key="4">
    <source>
        <dbReference type="Proteomes" id="UP001519290"/>
    </source>
</evidence>
<dbReference type="InterPro" id="IPR002347">
    <property type="entry name" value="SDR_fam"/>
</dbReference>
<feature type="domain" description="Mandelate racemase/muconate lactonizing enzyme C-terminal" evidence="2">
    <location>
        <begin position="381"/>
        <end position="486"/>
    </location>
</feature>
<dbReference type="SUPFAM" id="SSF51735">
    <property type="entry name" value="NAD(P)-binding Rossmann-fold domains"/>
    <property type="match status" value="1"/>
</dbReference>
<dbReference type="PANTHER" id="PTHR48080:SF2">
    <property type="entry name" value="D-GALACTONATE DEHYDRATASE"/>
    <property type="match status" value="1"/>
</dbReference>
<evidence type="ECO:0000256" key="1">
    <source>
        <dbReference type="ARBA" id="ARBA00023239"/>
    </source>
</evidence>
<dbReference type="InterPro" id="IPR036849">
    <property type="entry name" value="Enolase-like_C_sf"/>
</dbReference>
<protein>
    <submittedName>
        <fullName evidence="3">L-alanine-DL-glutamate epimerase-like enolase superfamily enzyme/NAD(P)-dependent dehydrogenase (Short-subunit alcohol dehydrogenase family)</fullName>
    </submittedName>
</protein>
<dbReference type="InterPro" id="IPR018110">
    <property type="entry name" value="Mandel_Rmase/mucon_lact_enz_CS"/>
</dbReference>
<sequence>MSSGTGFDGKVALVTGAARGIGRAVTEALVSRGCAVTAVDLDGPALRALTEGFGPDRCRAEVIDLCDREERGRVVGRTVDAWGRLDVLVNNAAHLGRREPFTRLADDDWDRVLETNLAASVMLARDAARVMDAGGSMVNVASIQEHSPLAQHAAYAISKGGVSAATRALAVELGPVGIRVNTVVPGVIETPGMAEMRSDISVSPDSSSPSLLRRQGRPEEVAEAVAFLASDAASFVTGCSAAVPMPSPRVGRPTVNDRIAAVRSQRVAPRWIFVRVDTEDGMTGWGESILPKRANAVQGAIQDLAENIRGEDPDQIELLRLRMRRGGFFRGGPVLATAAAALECALWDIRARRLGVPVHGLLGGAVRDRITSYAWVGGDRPAHLGADIAARRDQGYSMVKMNATEEFDEIETSAAIDGVIERIGAVRDEFGTSIDIALDFHGRVHRSMARTLVRELEQFRPAWIEEPLPPGHEAAYGELFGRDRTVPIATGERMSELREFMPLLEARVVDVLQPDVSLTGITELVTIAQVAAAYDVAVAPHCPNGPLSLGASLQVAACSNNVIVQEQSLGLHYNRGYADLPEAEMFEYLRDPDVLRPNDGYLDVPAGPGLGLEIDDSAVAASQEWTLTNPDWRLPDGRSAEW</sequence>
<dbReference type="PROSITE" id="PS00908">
    <property type="entry name" value="MR_MLE_1"/>
    <property type="match status" value="1"/>
</dbReference>
<dbReference type="InterPro" id="IPR034593">
    <property type="entry name" value="DgoD-like"/>
</dbReference>
<name>A0ABS4WZ79_9MICO</name>
<reference evidence="3 4" key="1">
    <citation type="submission" date="2021-03" db="EMBL/GenBank/DDBJ databases">
        <title>Sequencing the genomes of 1000 actinobacteria strains.</title>
        <authorList>
            <person name="Klenk H.-P."/>
        </authorList>
    </citation>
    <scope>NUCLEOTIDE SEQUENCE [LARGE SCALE GENOMIC DNA]</scope>
    <source>
        <strain evidence="3 4">DSM 14566</strain>
    </source>
</reference>
<dbReference type="PANTHER" id="PTHR48080">
    <property type="entry name" value="D-GALACTONATE DEHYDRATASE-RELATED"/>
    <property type="match status" value="1"/>
</dbReference>
<dbReference type="InterPro" id="IPR029065">
    <property type="entry name" value="Enolase_C-like"/>
</dbReference>
<dbReference type="NCBIfam" id="NF010624">
    <property type="entry name" value="PRK14017.1"/>
    <property type="match status" value="1"/>
</dbReference>
<dbReference type="PROSITE" id="PS00909">
    <property type="entry name" value="MR_MLE_2"/>
    <property type="match status" value="1"/>
</dbReference>
<organism evidence="3 4">
    <name type="scientific">Brachybacterium sacelli</name>
    <dbReference type="NCBI Taxonomy" id="173364"/>
    <lineage>
        <taxon>Bacteria</taxon>
        <taxon>Bacillati</taxon>
        <taxon>Actinomycetota</taxon>
        <taxon>Actinomycetes</taxon>
        <taxon>Micrococcales</taxon>
        <taxon>Dermabacteraceae</taxon>
        <taxon>Brachybacterium</taxon>
    </lineage>
</organism>
<dbReference type="SFLD" id="SFLDG00179">
    <property type="entry name" value="mandelate_racemase"/>
    <property type="match status" value="1"/>
</dbReference>
<dbReference type="SUPFAM" id="SSF51604">
    <property type="entry name" value="Enolase C-terminal domain-like"/>
    <property type="match status" value="1"/>
</dbReference>
<dbReference type="SUPFAM" id="SSF54826">
    <property type="entry name" value="Enolase N-terminal domain-like"/>
    <property type="match status" value="1"/>
</dbReference>
<dbReference type="Gene3D" id="3.40.50.720">
    <property type="entry name" value="NAD(P)-binding Rossmann-like Domain"/>
    <property type="match status" value="1"/>
</dbReference>
<dbReference type="Pfam" id="PF02746">
    <property type="entry name" value="MR_MLE_N"/>
    <property type="match status" value="1"/>
</dbReference>
<dbReference type="SMART" id="SM00922">
    <property type="entry name" value="MR_MLE"/>
    <property type="match status" value="1"/>
</dbReference>
<dbReference type="InterPro" id="IPR013341">
    <property type="entry name" value="Mandelate_racemase_N_dom"/>
</dbReference>
<dbReference type="Gene3D" id="3.20.20.120">
    <property type="entry name" value="Enolase-like C-terminal domain"/>
    <property type="match status" value="1"/>
</dbReference>
<proteinExistence type="predicted"/>
<dbReference type="InterPro" id="IPR029017">
    <property type="entry name" value="Enolase-like_N"/>
</dbReference>
<dbReference type="SFLD" id="SFLDS00001">
    <property type="entry name" value="Enolase"/>
    <property type="match status" value="1"/>
</dbReference>
<evidence type="ECO:0000259" key="2">
    <source>
        <dbReference type="SMART" id="SM00922"/>
    </source>
</evidence>
<dbReference type="PRINTS" id="PR00080">
    <property type="entry name" value="SDRFAMILY"/>
</dbReference>
<dbReference type="Proteomes" id="UP001519290">
    <property type="component" value="Unassembled WGS sequence"/>
</dbReference>
<dbReference type="InterPro" id="IPR036291">
    <property type="entry name" value="NAD(P)-bd_dom_sf"/>
</dbReference>
<dbReference type="InterPro" id="IPR013342">
    <property type="entry name" value="Mandelate_racemase_C"/>
</dbReference>
<keyword evidence="1" id="KW-0456">Lyase</keyword>
<dbReference type="PRINTS" id="PR00081">
    <property type="entry name" value="GDHRDH"/>
</dbReference>
<dbReference type="Pfam" id="PF13378">
    <property type="entry name" value="MR_MLE_C"/>
    <property type="match status" value="1"/>
</dbReference>
<keyword evidence="4" id="KW-1185">Reference proteome</keyword>
<evidence type="ECO:0000313" key="3">
    <source>
        <dbReference type="EMBL" id="MBP2381517.1"/>
    </source>
</evidence>
<dbReference type="RefSeq" id="WP_209900737.1">
    <property type="nucleotide sequence ID" value="NZ_BAAAJW010000002.1"/>
</dbReference>